<keyword evidence="8 10" id="KW-0472">Membrane</keyword>
<feature type="transmembrane region" description="Helical" evidence="10">
    <location>
        <begin position="394"/>
        <end position="414"/>
    </location>
</feature>
<dbReference type="UniPathway" id="UPA00378"/>
<evidence type="ECO:0000256" key="1">
    <source>
        <dbReference type="ARBA" id="ARBA00004127"/>
    </source>
</evidence>
<evidence type="ECO:0000313" key="14">
    <source>
        <dbReference type="Proteomes" id="UP000321464"/>
    </source>
</evidence>
<organism evidence="13 14">
    <name type="scientific">Novosphingobium sediminis</name>
    <dbReference type="NCBI Taxonomy" id="707214"/>
    <lineage>
        <taxon>Bacteria</taxon>
        <taxon>Pseudomonadati</taxon>
        <taxon>Pseudomonadota</taxon>
        <taxon>Alphaproteobacteria</taxon>
        <taxon>Sphingomonadales</taxon>
        <taxon>Sphingomonadaceae</taxon>
        <taxon>Novosphingobium</taxon>
    </lineage>
</organism>
<dbReference type="EMBL" id="BJYR01000014">
    <property type="protein sequence ID" value="GEO00383.1"/>
    <property type="molecule type" value="Genomic_DNA"/>
</dbReference>
<comment type="caution">
    <text evidence="13">The sequence shown here is derived from an EMBL/GenBank/DDBJ whole genome shotgun (WGS) entry which is preliminary data.</text>
</comment>
<evidence type="ECO:0000256" key="2">
    <source>
        <dbReference type="ARBA" id="ARBA00004922"/>
    </source>
</evidence>
<feature type="transmembrane region" description="Helical" evidence="10">
    <location>
        <begin position="231"/>
        <end position="253"/>
    </location>
</feature>
<dbReference type="InterPro" id="IPR027005">
    <property type="entry name" value="PMT-like"/>
</dbReference>
<comment type="similarity">
    <text evidence="3 10">Belongs to the glycosyltransferase 39 family.</text>
</comment>
<keyword evidence="5 10" id="KW-0808">Transferase</keyword>
<dbReference type="InterPro" id="IPR003342">
    <property type="entry name" value="ArnT-like_N"/>
</dbReference>
<dbReference type="Pfam" id="PF16192">
    <property type="entry name" value="PMT_4TMC"/>
    <property type="match status" value="1"/>
</dbReference>
<dbReference type="GO" id="GO:0005886">
    <property type="term" value="C:plasma membrane"/>
    <property type="evidence" value="ECO:0007669"/>
    <property type="project" value="UniProtKB-SubCell"/>
</dbReference>
<keyword evidence="4 10" id="KW-0328">Glycosyltransferase</keyword>
<comment type="subcellular location">
    <subcellularLocation>
        <location evidence="10">Cell membrane</location>
    </subcellularLocation>
    <subcellularLocation>
        <location evidence="1">Endomembrane system</location>
        <topology evidence="1">Multi-pass membrane protein</topology>
    </subcellularLocation>
</comment>
<gene>
    <name evidence="13" type="ORF">NSE01_22150</name>
</gene>
<evidence type="ECO:0000256" key="7">
    <source>
        <dbReference type="ARBA" id="ARBA00022989"/>
    </source>
</evidence>
<feature type="transmembrane region" description="Helical" evidence="10">
    <location>
        <begin position="341"/>
        <end position="358"/>
    </location>
</feature>
<accession>A0A512AL05</accession>
<dbReference type="Pfam" id="PF02366">
    <property type="entry name" value="PMT"/>
    <property type="match status" value="1"/>
</dbReference>
<sequence>MTLLSRIISPLTAPRRATSDPLVWCWAITLAFMVLVLHRLGIPSRIMFDEVHYLPAARRLIALTSRLNPEHPLLGKEFIALGMLVAGDGPFGWRLPNALLGTLGLFAAMRALWWASLSRPATLLFGFLFATNFIWFVLSRIAMLDMAMASMMAVAFWQAALAFRKGSRLHLALCGVFLGLSLGGKWNGAPILALPGLLFAWDRWWALAGRRRAFLTARDAGPIPGVSLLEAVLWLGVVPLIAYFATFAPAFFYKVQPLTVQGLIPWQQYMLKLQDSVVKPHLYQSRWWQWVFNIRPIWFFYSPWDGAQRGVLCLGNPFTMLAGLPALLLCLWAGLRKGDRLRGAVVVLYIASLIFWAINGKPVQFYYHYALASVFLMAALALVLAGWWEQGRRWPGALTVVLSAMLFVVFYPILSAGALPGKLSYRDYTWLDSWR</sequence>
<feature type="transmembrane region" description="Helical" evidence="10">
    <location>
        <begin position="144"/>
        <end position="163"/>
    </location>
</feature>
<reference evidence="13 14" key="1">
    <citation type="submission" date="2019-07" db="EMBL/GenBank/DDBJ databases">
        <title>Whole genome shotgun sequence of Novosphingobium sediminis NBRC 106119.</title>
        <authorList>
            <person name="Hosoyama A."/>
            <person name="Uohara A."/>
            <person name="Ohji S."/>
            <person name="Ichikawa N."/>
        </authorList>
    </citation>
    <scope>NUCLEOTIDE SEQUENCE [LARGE SCALE GENOMIC DNA]</scope>
    <source>
        <strain evidence="13 14">NBRC 106119</strain>
    </source>
</reference>
<dbReference type="Proteomes" id="UP000321464">
    <property type="component" value="Unassembled WGS sequence"/>
</dbReference>
<dbReference type="AlphaFoldDB" id="A0A512AL05"/>
<comment type="function">
    <text evidence="10">Protein O-mannosyltransferase that catalyzes the transfer of a single mannose residue from a polyprenol phospho-mannosyl lipidic donor to the hydroxyl group of selected serine and threonine residues in acceptor proteins.</text>
</comment>
<evidence type="ECO:0000256" key="5">
    <source>
        <dbReference type="ARBA" id="ARBA00022679"/>
    </source>
</evidence>
<proteinExistence type="inferred from homology"/>
<keyword evidence="6 10" id="KW-0812">Transmembrane</keyword>
<evidence type="ECO:0000256" key="10">
    <source>
        <dbReference type="RuleBase" id="RU367007"/>
    </source>
</evidence>
<feature type="domain" description="ArnT-like N-terminal" evidence="11">
    <location>
        <begin position="91"/>
        <end position="251"/>
    </location>
</feature>
<dbReference type="PANTHER" id="PTHR10050">
    <property type="entry name" value="DOLICHYL-PHOSPHATE-MANNOSE--PROTEIN MANNOSYLTRANSFERASE"/>
    <property type="match status" value="1"/>
</dbReference>
<evidence type="ECO:0000259" key="12">
    <source>
        <dbReference type="Pfam" id="PF16192"/>
    </source>
</evidence>
<dbReference type="GO" id="GO:0004169">
    <property type="term" value="F:dolichyl-phosphate-mannose-protein mannosyltransferase activity"/>
    <property type="evidence" value="ECO:0007669"/>
    <property type="project" value="UniProtKB-UniRule"/>
</dbReference>
<evidence type="ECO:0000256" key="4">
    <source>
        <dbReference type="ARBA" id="ARBA00022676"/>
    </source>
</evidence>
<feature type="transmembrane region" description="Helical" evidence="10">
    <location>
        <begin position="318"/>
        <end position="335"/>
    </location>
</feature>
<comment type="pathway">
    <text evidence="2 10">Protein modification; protein glycosylation.</text>
</comment>
<dbReference type="EC" id="2.4.1.-" evidence="10"/>
<feature type="transmembrane region" description="Helical" evidence="10">
    <location>
        <begin position="21"/>
        <end position="42"/>
    </location>
</feature>
<feature type="transmembrane region" description="Helical" evidence="10">
    <location>
        <begin position="91"/>
        <end position="109"/>
    </location>
</feature>
<feature type="transmembrane region" description="Helical" evidence="10">
    <location>
        <begin position="121"/>
        <end position="138"/>
    </location>
</feature>
<name>A0A512AL05_9SPHN</name>
<evidence type="ECO:0000256" key="6">
    <source>
        <dbReference type="ARBA" id="ARBA00022692"/>
    </source>
</evidence>
<feature type="domain" description="Protein O-mannosyl-transferase C-terminal four TM" evidence="12">
    <location>
        <begin position="261"/>
        <end position="434"/>
    </location>
</feature>
<protein>
    <recommendedName>
        <fullName evidence="9 10">Polyprenol-phosphate-mannose--protein mannosyltransferase</fullName>
        <ecNumber evidence="10">2.4.1.-</ecNumber>
    </recommendedName>
</protein>
<evidence type="ECO:0000256" key="8">
    <source>
        <dbReference type="ARBA" id="ARBA00023136"/>
    </source>
</evidence>
<keyword evidence="10" id="KW-1003">Cell membrane</keyword>
<keyword evidence="14" id="KW-1185">Reference proteome</keyword>
<evidence type="ECO:0000256" key="3">
    <source>
        <dbReference type="ARBA" id="ARBA00007222"/>
    </source>
</evidence>
<evidence type="ECO:0000313" key="13">
    <source>
        <dbReference type="EMBL" id="GEO00383.1"/>
    </source>
</evidence>
<evidence type="ECO:0000256" key="9">
    <source>
        <dbReference type="ARBA" id="ARBA00093617"/>
    </source>
</evidence>
<feature type="transmembrane region" description="Helical" evidence="10">
    <location>
        <begin position="365"/>
        <end position="388"/>
    </location>
</feature>
<dbReference type="InterPro" id="IPR032421">
    <property type="entry name" value="PMT_4TMC"/>
</dbReference>
<feature type="transmembrane region" description="Helical" evidence="10">
    <location>
        <begin position="175"/>
        <end position="201"/>
    </location>
</feature>
<evidence type="ECO:0000259" key="11">
    <source>
        <dbReference type="Pfam" id="PF02366"/>
    </source>
</evidence>
<dbReference type="GO" id="GO:0012505">
    <property type="term" value="C:endomembrane system"/>
    <property type="evidence" value="ECO:0007669"/>
    <property type="project" value="UniProtKB-SubCell"/>
</dbReference>
<keyword evidence="7 10" id="KW-1133">Transmembrane helix</keyword>